<keyword evidence="2" id="KW-1185">Reference proteome</keyword>
<dbReference type="EMBL" id="KN840035">
    <property type="protein sequence ID" value="KIJ57962.1"/>
    <property type="molecule type" value="Genomic_DNA"/>
</dbReference>
<evidence type="ECO:0000313" key="1">
    <source>
        <dbReference type="EMBL" id="KIJ57962.1"/>
    </source>
</evidence>
<dbReference type="HOGENOM" id="CLU_2612482_0_0_1"/>
<dbReference type="AlphaFoldDB" id="A0A0C9W6T2"/>
<reference evidence="1 2" key="1">
    <citation type="submission" date="2014-04" db="EMBL/GenBank/DDBJ databases">
        <title>Evolutionary Origins and Diversification of the Mycorrhizal Mutualists.</title>
        <authorList>
            <consortium name="DOE Joint Genome Institute"/>
            <consortium name="Mycorrhizal Genomics Consortium"/>
            <person name="Kohler A."/>
            <person name="Kuo A."/>
            <person name="Nagy L.G."/>
            <person name="Floudas D."/>
            <person name="Copeland A."/>
            <person name="Barry K.W."/>
            <person name="Cichocki N."/>
            <person name="Veneault-Fourrey C."/>
            <person name="LaButti K."/>
            <person name="Lindquist E.A."/>
            <person name="Lipzen A."/>
            <person name="Lundell T."/>
            <person name="Morin E."/>
            <person name="Murat C."/>
            <person name="Riley R."/>
            <person name="Ohm R."/>
            <person name="Sun H."/>
            <person name="Tunlid A."/>
            <person name="Henrissat B."/>
            <person name="Grigoriev I.V."/>
            <person name="Hibbett D.S."/>
            <person name="Martin F."/>
        </authorList>
    </citation>
    <scope>NUCLEOTIDE SEQUENCE [LARGE SCALE GENOMIC DNA]</scope>
    <source>
        <strain evidence="1 2">MD-312</strain>
    </source>
</reference>
<protein>
    <submittedName>
        <fullName evidence="1">Uncharacterized protein</fullName>
    </submittedName>
</protein>
<name>A0A0C9W6T2_9AGAM</name>
<gene>
    <name evidence="1" type="ORF">HYDPIDRAFT_103533</name>
</gene>
<evidence type="ECO:0000313" key="2">
    <source>
        <dbReference type="Proteomes" id="UP000053820"/>
    </source>
</evidence>
<dbReference type="OrthoDB" id="3187773at2759"/>
<sequence length="79" mass="8782">ATFYASSDLCGAGGMHHQQIHATFSWRNGPPCYDCIFAKKDPSLPGFCGCCPDNLIALFHILQHFLSLCLGPVVQRDWR</sequence>
<proteinExistence type="predicted"/>
<organism evidence="1 2">
    <name type="scientific">Hydnomerulius pinastri MD-312</name>
    <dbReference type="NCBI Taxonomy" id="994086"/>
    <lineage>
        <taxon>Eukaryota</taxon>
        <taxon>Fungi</taxon>
        <taxon>Dikarya</taxon>
        <taxon>Basidiomycota</taxon>
        <taxon>Agaricomycotina</taxon>
        <taxon>Agaricomycetes</taxon>
        <taxon>Agaricomycetidae</taxon>
        <taxon>Boletales</taxon>
        <taxon>Boletales incertae sedis</taxon>
        <taxon>Leucogyrophana</taxon>
    </lineage>
</organism>
<dbReference type="Proteomes" id="UP000053820">
    <property type="component" value="Unassembled WGS sequence"/>
</dbReference>
<feature type="non-terminal residue" evidence="1">
    <location>
        <position position="1"/>
    </location>
</feature>
<accession>A0A0C9W6T2</accession>